<keyword evidence="2" id="KW-1185">Reference proteome</keyword>
<organism evidence="1 2">
    <name type="scientific">Prauserella isguenensis</name>
    <dbReference type="NCBI Taxonomy" id="1470180"/>
    <lineage>
        <taxon>Bacteria</taxon>
        <taxon>Bacillati</taxon>
        <taxon>Actinomycetota</taxon>
        <taxon>Actinomycetes</taxon>
        <taxon>Pseudonocardiales</taxon>
        <taxon>Pseudonocardiaceae</taxon>
        <taxon>Prauserella</taxon>
    </lineage>
</organism>
<dbReference type="RefSeq" id="WP_246381292.1">
    <property type="nucleotide sequence ID" value="NZ_JACHWU010000001.1"/>
</dbReference>
<dbReference type="Proteomes" id="UP000550714">
    <property type="component" value="Unassembled WGS sequence"/>
</dbReference>
<proteinExistence type="predicted"/>
<evidence type="ECO:0000313" key="1">
    <source>
        <dbReference type="EMBL" id="MBB3049635.1"/>
    </source>
</evidence>
<dbReference type="EMBL" id="JACHWU010000001">
    <property type="protein sequence ID" value="MBB3049635.1"/>
    <property type="molecule type" value="Genomic_DNA"/>
</dbReference>
<name>A0A839RWT7_9PSEU</name>
<gene>
    <name evidence="1" type="ORF">FHS23_000630</name>
</gene>
<sequence>MTPRVNTRVAGVDATPELMYLIRVFGSRALALGWGYLLSDGSARRRWRRLGLLVDLCDTADGFAHIVRGDVRRGAAVGLTAATGAYAVLGVAGVLSDLSATETEGASDDR</sequence>
<evidence type="ECO:0000313" key="2">
    <source>
        <dbReference type="Proteomes" id="UP000550714"/>
    </source>
</evidence>
<comment type="caution">
    <text evidence="1">The sequence shown here is derived from an EMBL/GenBank/DDBJ whole genome shotgun (WGS) entry which is preliminary data.</text>
</comment>
<reference evidence="1 2" key="1">
    <citation type="submission" date="2020-08" db="EMBL/GenBank/DDBJ databases">
        <title>Genomic Encyclopedia of Type Strains, Phase III (KMG-III): the genomes of soil and plant-associated and newly described type strains.</title>
        <authorList>
            <person name="Whitman W."/>
        </authorList>
    </citation>
    <scope>NUCLEOTIDE SEQUENCE [LARGE SCALE GENOMIC DNA]</scope>
    <source>
        <strain evidence="1 2">CECT 8577</strain>
    </source>
</reference>
<protein>
    <submittedName>
        <fullName evidence="1">Uncharacterized protein</fullName>
    </submittedName>
</protein>
<dbReference type="AlphaFoldDB" id="A0A839RWT7"/>
<accession>A0A839RWT7</accession>